<proteinExistence type="predicted"/>
<keyword evidence="2" id="KW-1185">Reference proteome</keyword>
<dbReference type="PROSITE" id="PS51257">
    <property type="entry name" value="PROKAR_LIPOPROTEIN"/>
    <property type="match status" value="1"/>
</dbReference>
<dbReference type="InterPro" id="IPR007040">
    <property type="entry name" value="Ribosome_modulation_factor"/>
</dbReference>
<organism evidence="1 2">
    <name type="scientific">Candidatus Mycobacterium wuenschmannii</name>
    <dbReference type="NCBI Taxonomy" id="3027808"/>
    <lineage>
        <taxon>Bacteria</taxon>
        <taxon>Bacillati</taxon>
        <taxon>Actinomycetota</taxon>
        <taxon>Actinomycetes</taxon>
        <taxon>Mycobacteriales</taxon>
        <taxon>Mycobacteriaceae</taxon>
        <taxon>Mycobacterium</taxon>
    </lineage>
</organism>
<dbReference type="Proteomes" id="UP001236585">
    <property type="component" value="Chromosome"/>
</dbReference>
<dbReference type="EMBL" id="CP126981">
    <property type="protein sequence ID" value="WIM86656.1"/>
    <property type="molecule type" value="Genomic_DNA"/>
</dbReference>
<dbReference type="RefSeq" id="WP_285186104.1">
    <property type="nucleotide sequence ID" value="NZ_CP126981.1"/>
</dbReference>
<accession>A0ABY8VTJ8</accession>
<evidence type="ECO:0000313" key="1">
    <source>
        <dbReference type="EMBL" id="WIM86656.1"/>
    </source>
</evidence>
<dbReference type="Pfam" id="PF04957">
    <property type="entry name" value="RMF"/>
    <property type="match status" value="1"/>
</dbReference>
<gene>
    <name evidence="1" type="ORF">PT015_17405</name>
</gene>
<evidence type="ECO:0000313" key="2">
    <source>
        <dbReference type="Proteomes" id="UP001236585"/>
    </source>
</evidence>
<protein>
    <submittedName>
        <fullName evidence="1">Uncharacterized protein</fullName>
    </submittedName>
</protein>
<reference evidence="1 2" key="1">
    <citation type="journal article" date="2023" name="Microbiol. Resour. Announc.">
        <title>Complete Genome Sequence of Mycobacterium wuenschmanii, a novel Nontuberculous Mycobacterium Isolated from a captive population of Amazon Milk Frogs.</title>
        <authorList>
            <person name="Hicks J."/>
            <person name="Zeineldin M."/>
            <person name="Ward H."/>
            <person name="Wuenschmann A."/>
            <person name="Camp P."/>
            <person name="Farrell D."/>
            <person name="Lehman K."/>
            <person name="Thacker T."/>
            <person name="Cuthbert E."/>
        </authorList>
    </citation>
    <scope>NUCLEOTIDE SEQUENCE [LARGE SCALE GENOMIC DNA]</scope>
    <source>
        <strain evidence="1 2">Wuenschmanii</strain>
    </source>
</reference>
<name>A0ABY8VTJ8_9MYCO</name>
<sequence length="71" mass="8041">MSEKREQYLRAYQDGLDAEIGATNPYAGTGGCAKLWRLGYKRMLEKKVKGTRAMLRYQAARDGMAARAPWN</sequence>